<dbReference type="Gene3D" id="3.30.300.30">
    <property type="match status" value="1"/>
</dbReference>
<dbReference type="RefSeq" id="WP_343927505.1">
    <property type="nucleotide sequence ID" value="NZ_BAAAEN010000006.1"/>
</dbReference>
<dbReference type="InterPro" id="IPR000873">
    <property type="entry name" value="AMP-dep_synth/lig_dom"/>
</dbReference>
<evidence type="ECO:0000259" key="3">
    <source>
        <dbReference type="Pfam" id="PF00501"/>
    </source>
</evidence>
<name>A0ABN1BS29_9BURK</name>
<comment type="similarity">
    <text evidence="1">Belongs to the ATP-dependent AMP-binding enzyme family.</text>
</comment>
<evidence type="ECO:0000259" key="4">
    <source>
        <dbReference type="Pfam" id="PF13193"/>
    </source>
</evidence>
<evidence type="ECO:0000313" key="6">
    <source>
        <dbReference type="Proteomes" id="UP001501706"/>
    </source>
</evidence>
<gene>
    <name evidence="5" type="ORF">GCM10009097_21600</name>
</gene>
<keyword evidence="2" id="KW-0436">Ligase</keyword>
<dbReference type="InterPro" id="IPR025110">
    <property type="entry name" value="AMP-bd_C"/>
</dbReference>
<evidence type="ECO:0000313" key="5">
    <source>
        <dbReference type="EMBL" id="GAA0504380.1"/>
    </source>
</evidence>
<feature type="domain" description="AMP-binding enzyme C-terminal" evidence="4">
    <location>
        <begin position="484"/>
        <end position="561"/>
    </location>
</feature>
<dbReference type="EMBL" id="BAAAEN010000006">
    <property type="protein sequence ID" value="GAA0504380.1"/>
    <property type="molecule type" value="Genomic_DNA"/>
</dbReference>
<dbReference type="PANTHER" id="PTHR43201">
    <property type="entry name" value="ACYL-COA SYNTHETASE"/>
    <property type="match status" value="1"/>
</dbReference>
<accession>A0ABN1BS29</accession>
<reference evidence="5 6" key="1">
    <citation type="journal article" date="2019" name="Int. J. Syst. Evol. Microbiol.">
        <title>The Global Catalogue of Microorganisms (GCM) 10K type strain sequencing project: providing services to taxonomists for standard genome sequencing and annotation.</title>
        <authorList>
            <consortium name="The Broad Institute Genomics Platform"/>
            <consortium name="The Broad Institute Genome Sequencing Center for Infectious Disease"/>
            <person name="Wu L."/>
            <person name="Ma J."/>
        </authorList>
    </citation>
    <scope>NUCLEOTIDE SEQUENCE [LARGE SCALE GENOMIC DNA]</scope>
    <source>
        <strain evidence="5 6">JCM 14330</strain>
    </source>
</reference>
<dbReference type="InterPro" id="IPR045851">
    <property type="entry name" value="AMP-bd_C_sf"/>
</dbReference>
<dbReference type="SUPFAM" id="SSF56801">
    <property type="entry name" value="Acetyl-CoA synthetase-like"/>
    <property type="match status" value="1"/>
</dbReference>
<dbReference type="Gene3D" id="3.40.50.12780">
    <property type="entry name" value="N-terminal domain of ligase-like"/>
    <property type="match status" value="1"/>
</dbReference>
<proteinExistence type="inferred from homology"/>
<organism evidence="5 6">
    <name type="scientific">Pigmentiphaga daeguensis</name>
    <dbReference type="NCBI Taxonomy" id="414049"/>
    <lineage>
        <taxon>Bacteria</taxon>
        <taxon>Pseudomonadati</taxon>
        <taxon>Pseudomonadota</taxon>
        <taxon>Betaproteobacteria</taxon>
        <taxon>Burkholderiales</taxon>
        <taxon>Alcaligenaceae</taxon>
        <taxon>Pigmentiphaga</taxon>
    </lineage>
</organism>
<feature type="domain" description="AMP-dependent synthetase/ligase" evidence="3">
    <location>
        <begin position="27"/>
        <end position="431"/>
    </location>
</feature>
<dbReference type="CDD" id="cd04433">
    <property type="entry name" value="AFD_class_I"/>
    <property type="match status" value="1"/>
</dbReference>
<evidence type="ECO:0000256" key="1">
    <source>
        <dbReference type="ARBA" id="ARBA00006432"/>
    </source>
</evidence>
<dbReference type="Proteomes" id="UP001501706">
    <property type="component" value="Unassembled WGS sequence"/>
</dbReference>
<dbReference type="Pfam" id="PF13193">
    <property type="entry name" value="AMP-binding_C"/>
    <property type="match status" value="1"/>
</dbReference>
<sequence length="582" mass="64136">MKLASEDRIRLYTDAGWWGETTLWQLFQRQLAGRADQLAVADACNREDFMPGAPQRLSWKELADRVDRACLMLLRSGFARDDIVVVQLPNCVEQFALYLACARLGIIVSPVPAQYREHELAQILDLTAARGAICCARIGRVSKPHDGDAMFRNLRASHPALQAILAVGDTLLGETVSLDAWLARPCSDADRQEIAVAEAAAGIGANDIFTICWTSGTEAFPKGVPRSHNEWRTTGTSIIESAELTPGMRLLNPFPLVNMAGISTAFISWLELGASVIQHHPFSLDVFLRQLREENVDYTVAAPAILNTLLQNEHMLEGISFSRLKRIGSGSAPLSEWMVKSFAERHGVQIVNYYGSNEGAALSGSHVDIPDPALRAQFFPRAGVPGYEWHVSTSRKIRTRLVDPDSGQEISEPGRPGELRVSGPTIFSGYFNSPDMTARAFDTDGYYRTGDLFEIAGDRSQYYRFVGRSKDLIIRGGMNISAEEVESLLLCYPGVMEAAVVGIPDDVLGERLCACVVEEPGAALDLPAINEFLHGQKRVAVYKLPEHLLRFEALPRNPVGKLLKRELRSAARAMLTCEETQP</sequence>
<comment type="caution">
    <text evidence="5">The sequence shown here is derived from an EMBL/GenBank/DDBJ whole genome shotgun (WGS) entry which is preliminary data.</text>
</comment>
<protein>
    <submittedName>
        <fullName evidence="5">Class I adenylate-forming enzyme family protein</fullName>
    </submittedName>
</protein>
<dbReference type="PANTHER" id="PTHR43201:SF5">
    <property type="entry name" value="MEDIUM-CHAIN ACYL-COA LIGASE ACSF2, MITOCHONDRIAL"/>
    <property type="match status" value="1"/>
</dbReference>
<dbReference type="InterPro" id="IPR042099">
    <property type="entry name" value="ANL_N_sf"/>
</dbReference>
<keyword evidence="6" id="KW-1185">Reference proteome</keyword>
<dbReference type="Pfam" id="PF00501">
    <property type="entry name" value="AMP-binding"/>
    <property type="match status" value="1"/>
</dbReference>
<evidence type="ECO:0000256" key="2">
    <source>
        <dbReference type="ARBA" id="ARBA00022598"/>
    </source>
</evidence>